<dbReference type="STRING" id="59196.RICGR_0139"/>
<dbReference type="AlphaFoldDB" id="A8PKE0"/>
<dbReference type="eggNOG" id="ENOG5031GCF">
    <property type="taxonomic scope" value="Bacteria"/>
</dbReference>
<gene>
    <name evidence="1" type="ORF">RICGR_0139</name>
</gene>
<name>A8PKE0_9COXI</name>
<accession>A8PKE0</accession>
<evidence type="ECO:0000313" key="1">
    <source>
        <dbReference type="EMBL" id="EDP45831.1"/>
    </source>
</evidence>
<dbReference type="OrthoDB" id="4097697at2"/>
<dbReference type="EMBL" id="AAQJ02000001">
    <property type="protein sequence ID" value="EDP45831.1"/>
    <property type="molecule type" value="Genomic_DNA"/>
</dbReference>
<dbReference type="Gene3D" id="3.40.50.11710">
    <property type="entry name" value="Cyclodipeptide synthase"/>
    <property type="match status" value="1"/>
</dbReference>
<dbReference type="InterPro" id="IPR038622">
    <property type="entry name" value="CDPS_sf"/>
</dbReference>
<dbReference type="Proteomes" id="UP000054075">
    <property type="component" value="Unassembled WGS sequence"/>
</dbReference>
<comment type="caution">
    <text evidence="1">The sequence shown here is derived from an EMBL/GenBank/DDBJ whole genome shotgun (WGS) entry which is preliminary data.</text>
</comment>
<reference evidence="1" key="2">
    <citation type="submission" date="2007-10" db="EMBL/GenBank/DDBJ databases">
        <authorList>
            <person name="Myers G.S."/>
        </authorList>
    </citation>
    <scope>NUCLEOTIDE SEQUENCE [LARGE SCALE GENOMIC DNA]</scope>
</reference>
<dbReference type="GO" id="GO:0016755">
    <property type="term" value="F:aminoacyltransferase activity"/>
    <property type="evidence" value="ECO:0007669"/>
    <property type="project" value="InterPro"/>
</dbReference>
<protein>
    <submittedName>
        <fullName evidence="1">Uncharacterized protein</fullName>
    </submittedName>
</protein>
<proteinExistence type="predicted"/>
<reference evidence="1" key="1">
    <citation type="submission" date="2006-04" db="EMBL/GenBank/DDBJ databases">
        <authorList>
            <person name="Seshadri R."/>
            <person name="Federici B.A."/>
        </authorList>
    </citation>
    <scope>NUCLEOTIDE SEQUENCE [LARGE SCALE GENOMIC DNA]</scope>
</reference>
<dbReference type="BRENDA" id="2.3.2.20">
    <property type="organism ID" value="17554"/>
</dbReference>
<keyword evidence="2" id="KW-1185">Reference proteome</keyword>
<organism evidence="1 2">
    <name type="scientific">Rickettsiella grylli</name>
    <dbReference type="NCBI Taxonomy" id="59196"/>
    <lineage>
        <taxon>Bacteria</taxon>
        <taxon>Pseudomonadati</taxon>
        <taxon>Pseudomonadota</taxon>
        <taxon>Gammaproteobacteria</taxon>
        <taxon>Legionellales</taxon>
        <taxon>Coxiellaceae</taxon>
        <taxon>Rickettsiella</taxon>
    </lineage>
</organism>
<evidence type="ECO:0000313" key="2">
    <source>
        <dbReference type="Proteomes" id="UP000054075"/>
    </source>
</evidence>
<sequence>MHSMKHHKISGLNTIKKDFKTPFVQEASLIIGVSVGSKKHDGEALAALVEAINRLHKSVRITNCTIAVCDSLQRHNYRIDGKTDEEKALSMSKKAGAEWIEANIETLKHLNVDYTIVRWDTWLKDEKRYREAFLEISNLLAQDYAFQKTMDNSIQVFSSRFNKRYQELGISAPINDDVLQKSCRDYLLEECAIIMKMWPLYKQEHSQYILYPEKMTEALEYVYKQVVSQKNLFKWVNFRFKKIMQLKGDVLPLPDSEPKEYFSSSGQPEEGKSSYGFFTKADSMNSPVPLEDSIVSDQTIFKHT</sequence>